<dbReference type="KEGG" id="bkw:BkAM31D_20895"/>
<name>A0A1X9MF73_9BACI</name>
<reference evidence="4 5" key="1">
    <citation type="submission" date="2017-04" db="EMBL/GenBank/DDBJ databases">
        <title>Bacillus krulwichiae AM31D Genome sequencing and assembly.</title>
        <authorList>
            <person name="Krulwich T.A."/>
            <person name="Anastor L."/>
            <person name="Ehrlich R."/>
            <person name="Ehrlich G.D."/>
            <person name="Janto B."/>
        </authorList>
    </citation>
    <scope>NUCLEOTIDE SEQUENCE [LARGE SCALE GENOMIC DNA]</scope>
    <source>
        <strain evidence="4 5">AM31D</strain>
    </source>
</reference>
<dbReference type="SUPFAM" id="SSF140566">
    <property type="entry name" value="FlgN-like"/>
    <property type="match status" value="1"/>
</dbReference>
<organism evidence="4 5">
    <name type="scientific">Halalkalibacter krulwichiae</name>
    <dbReference type="NCBI Taxonomy" id="199441"/>
    <lineage>
        <taxon>Bacteria</taxon>
        <taxon>Bacillati</taxon>
        <taxon>Bacillota</taxon>
        <taxon>Bacilli</taxon>
        <taxon>Bacillales</taxon>
        <taxon>Bacillaceae</taxon>
        <taxon>Halalkalibacter</taxon>
    </lineage>
</organism>
<dbReference type="InterPro" id="IPR036679">
    <property type="entry name" value="FlgN-like_sf"/>
</dbReference>
<evidence type="ECO:0000256" key="2">
    <source>
        <dbReference type="SAM" id="Coils"/>
    </source>
</evidence>
<feature type="coiled-coil region" evidence="2">
    <location>
        <begin position="92"/>
        <end position="122"/>
    </location>
</feature>
<feature type="region of interest" description="Disordered" evidence="3">
    <location>
        <begin position="142"/>
        <end position="164"/>
    </location>
</feature>
<accession>A0A1X9MF73</accession>
<dbReference type="Gene3D" id="1.20.58.300">
    <property type="entry name" value="FlgN-like"/>
    <property type="match status" value="1"/>
</dbReference>
<sequence length="164" mass="19153">MSIKAITQLIERLFEIHEQLYHLAVDKLEPIKKGDMKALEQIVREESKLAHKLQTTEMLRQKVVRTYLFEQGEAKEGATMTDVKRYATKEEAEKLELLQQQLLDYAQKLKQQNELNQDLIAESLRFVNLSLDLMVPHQEDVSYHPHEHEDRPIGNGRSIFDSKA</sequence>
<dbReference type="STRING" id="199441.BkAM31D_20895"/>
<proteinExistence type="predicted"/>
<dbReference type="Pfam" id="PF05130">
    <property type="entry name" value="FlgN"/>
    <property type="match status" value="1"/>
</dbReference>
<dbReference type="GO" id="GO:0044780">
    <property type="term" value="P:bacterial-type flagellum assembly"/>
    <property type="evidence" value="ECO:0007669"/>
    <property type="project" value="InterPro"/>
</dbReference>
<keyword evidence="5" id="KW-1185">Reference proteome</keyword>
<keyword evidence="2" id="KW-0175">Coiled coil</keyword>
<evidence type="ECO:0000313" key="5">
    <source>
        <dbReference type="Proteomes" id="UP000193006"/>
    </source>
</evidence>
<evidence type="ECO:0000256" key="3">
    <source>
        <dbReference type="SAM" id="MobiDB-lite"/>
    </source>
</evidence>
<keyword evidence="1" id="KW-1005">Bacterial flagellum biogenesis</keyword>
<dbReference type="AlphaFoldDB" id="A0A1X9MF73"/>
<dbReference type="RefSeq" id="WP_066160600.1">
    <property type="nucleotide sequence ID" value="NZ_CP020814.1"/>
</dbReference>
<evidence type="ECO:0000256" key="1">
    <source>
        <dbReference type="ARBA" id="ARBA00022795"/>
    </source>
</evidence>
<dbReference type="InterPro" id="IPR007809">
    <property type="entry name" value="FlgN-like"/>
</dbReference>
<protein>
    <submittedName>
        <fullName evidence="4">FlgN protein</fullName>
    </submittedName>
</protein>
<dbReference type="Proteomes" id="UP000193006">
    <property type="component" value="Chromosome"/>
</dbReference>
<feature type="compositionally biased region" description="Basic and acidic residues" evidence="3">
    <location>
        <begin position="142"/>
        <end position="152"/>
    </location>
</feature>
<gene>
    <name evidence="4" type="ORF">BkAM31D_20895</name>
</gene>
<dbReference type="EMBL" id="CP020814">
    <property type="protein sequence ID" value="ARK32099.1"/>
    <property type="molecule type" value="Genomic_DNA"/>
</dbReference>
<evidence type="ECO:0000313" key="4">
    <source>
        <dbReference type="EMBL" id="ARK32099.1"/>
    </source>
</evidence>